<dbReference type="InterPro" id="IPR002725">
    <property type="entry name" value="YgjP-like_metallopeptidase"/>
</dbReference>
<organism evidence="2 3">
    <name type="scientific">Actibacterium pelagium</name>
    <dbReference type="NCBI Taxonomy" id="2029103"/>
    <lineage>
        <taxon>Bacteria</taxon>
        <taxon>Pseudomonadati</taxon>
        <taxon>Pseudomonadota</taxon>
        <taxon>Alphaproteobacteria</taxon>
        <taxon>Rhodobacterales</taxon>
        <taxon>Roseobacteraceae</taxon>
        <taxon>Actibacterium</taxon>
    </lineage>
</organism>
<dbReference type="PANTHER" id="PTHR30399:SF1">
    <property type="entry name" value="UTP PYROPHOSPHATASE"/>
    <property type="match status" value="1"/>
</dbReference>
<dbReference type="AlphaFoldDB" id="A0A917EKQ1"/>
<dbReference type="RefSeq" id="WP_095594338.1">
    <property type="nucleotide sequence ID" value="NZ_NSBU01000004.1"/>
</dbReference>
<feature type="domain" description="YgjP-like metallopeptidase" evidence="1">
    <location>
        <begin position="30"/>
        <end position="237"/>
    </location>
</feature>
<keyword evidence="3" id="KW-1185">Reference proteome</keyword>
<dbReference type="CDD" id="cd07344">
    <property type="entry name" value="M48_yhfN_like"/>
    <property type="match status" value="1"/>
</dbReference>
<comment type="caution">
    <text evidence="2">The sequence shown here is derived from an EMBL/GenBank/DDBJ whole genome shotgun (WGS) entry which is preliminary data.</text>
</comment>
<gene>
    <name evidence="2" type="ORF">GCM10011517_24390</name>
</gene>
<evidence type="ECO:0000313" key="2">
    <source>
        <dbReference type="EMBL" id="GGE55875.1"/>
    </source>
</evidence>
<dbReference type="Pfam" id="PF01863">
    <property type="entry name" value="YgjP-like"/>
    <property type="match status" value="1"/>
</dbReference>
<evidence type="ECO:0000259" key="1">
    <source>
        <dbReference type="Pfam" id="PF01863"/>
    </source>
</evidence>
<dbReference type="GO" id="GO:0016787">
    <property type="term" value="F:hydrolase activity"/>
    <property type="evidence" value="ECO:0007669"/>
    <property type="project" value="UniProtKB-KW"/>
</dbReference>
<evidence type="ECO:0000313" key="3">
    <source>
        <dbReference type="Proteomes" id="UP000606730"/>
    </source>
</evidence>
<dbReference type="Gene3D" id="3.30.2010.10">
    <property type="entry name" value="Metalloproteases ('zincins'), catalytic domain"/>
    <property type="match status" value="1"/>
</dbReference>
<proteinExistence type="predicted"/>
<reference evidence="2" key="1">
    <citation type="journal article" date="2014" name="Int. J. Syst. Evol. Microbiol.">
        <title>Complete genome sequence of Corynebacterium casei LMG S-19264T (=DSM 44701T), isolated from a smear-ripened cheese.</title>
        <authorList>
            <consortium name="US DOE Joint Genome Institute (JGI-PGF)"/>
            <person name="Walter F."/>
            <person name="Albersmeier A."/>
            <person name="Kalinowski J."/>
            <person name="Ruckert C."/>
        </authorList>
    </citation>
    <scope>NUCLEOTIDE SEQUENCE</scope>
    <source>
        <strain evidence="2">CGMCC 1.16012</strain>
    </source>
</reference>
<dbReference type="InterPro" id="IPR053136">
    <property type="entry name" value="UTP_pyrophosphatase-like"/>
</dbReference>
<protein>
    <submittedName>
        <fullName evidence="2">Metal-dependent hydrolase</fullName>
    </submittedName>
</protein>
<dbReference type="PANTHER" id="PTHR30399">
    <property type="entry name" value="UNCHARACTERIZED PROTEIN YGJP"/>
    <property type="match status" value="1"/>
</dbReference>
<reference evidence="2" key="2">
    <citation type="submission" date="2020-09" db="EMBL/GenBank/DDBJ databases">
        <authorList>
            <person name="Sun Q."/>
            <person name="Zhou Y."/>
        </authorList>
    </citation>
    <scope>NUCLEOTIDE SEQUENCE</scope>
    <source>
        <strain evidence="2">CGMCC 1.16012</strain>
    </source>
</reference>
<accession>A0A917EKQ1</accession>
<dbReference type="Proteomes" id="UP000606730">
    <property type="component" value="Unassembled WGS sequence"/>
</dbReference>
<dbReference type="OrthoDB" id="9795402at2"/>
<keyword evidence="2" id="KW-0378">Hydrolase</keyword>
<sequence>MASLTGRQSFTYGGESYKYSMFHLTEKQGKISIHVHPNGSIQVDAPADAQDSEIKEAVLKRARWIVGHVEDANSRLKHILPREYVSGESHYYLGRRYLLKVLPVSGNKQSVKLLRGKLQVESHSPNTGNVRSLLDGWYRSRALDVLCSRLEAVSEAVPWLNDTPSMKLLAMKKQWGSCSATGKIILNPSLVKAPRECIDYVVTHEICHLREHNHSQRFYRELDQLLPNWRSIKGRLDGMAEAILVR</sequence>
<dbReference type="EMBL" id="BMKN01000002">
    <property type="protein sequence ID" value="GGE55875.1"/>
    <property type="molecule type" value="Genomic_DNA"/>
</dbReference>
<name>A0A917EKQ1_9RHOB</name>